<dbReference type="InterPro" id="IPR036291">
    <property type="entry name" value="NAD(P)-bd_dom_sf"/>
</dbReference>
<dbReference type="RefSeq" id="WP_023951367.1">
    <property type="nucleotide sequence ID" value="NZ_AYSV01000088.1"/>
</dbReference>
<dbReference type="Proteomes" id="UP000018766">
    <property type="component" value="Unassembled WGS sequence"/>
</dbReference>
<feature type="transmembrane region" description="Helical" evidence="11">
    <location>
        <begin position="336"/>
        <end position="353"/>
    </location>
</feature>
<comment type="caution">
    <text evidence="13">The sequence shown here is derived from an EMBL/GenBank/DDBJ whole genome shotgun (WGS) entry which is preliminary data.</text>
</comment>
<dbReference type="GO" id="GO:0005886">
    <property type="term" value="C:plasma membrane"/>
    <property type="evidence" value="ECO:0007669"/>
    <property type="project" value="TreeGrafter"/>
</dbReference>
<feature type="transmembrane region" description="Helical" evidence="11">
    <location>
        <begin position="88"/>
        <end position="110"/>
    </location>
</feature>
<reference evidence="13 14" key="1">
    <citation type="submission" date="2013-11" db="EMBL/GenBank/DDBJ databases">
        <title>Genomic analysis of Pelistega sp. HM-7.</title>
        <authorList>
            <person name="Kumbhare S.V."/>
            <person name="Shetty S.A."/>
            <person name="Sharma O."/>
            <person name="Dhotre D.P."/>
        </authorList>
    </citation>
    <scope>NUCLEOTIDE SEQUENCE [LARGE SCALE GENOMIC DNA]</scope>
    <source>
        <strain evidence="13 14">HM-7</strain>
    </source>
</reference>
<dbReference type="Pfam" id="PF00999">
    <property type="entry name" value="Na_H_Exchanger"/>
    <property type="match status" value="1"/>
</dbReference>
<dbReference type="GO" id="GO:0015297">
    <property type="term" value="F:antiporter activity"/>
    <property type="evidence" value="ECO:0007669"/>
    <property type="project" value="UniProtKB-KW"/>
</dbReference>
<evidence type="ECO:0000256" key="6">
    <source>
        <dbReference type="ARBA" id="ARBA00022692"/>
    </source>
</evidence>
<evidence type="ECO:0000256" key="11">
    <source>
        <dbReference type="SAM" id="Phobius"/>
    </source>
</evidence>
<keyword evidence="7" id="KW-0630">Potassium</keyword>
<feature type="transmembrane region" description="Helical" evidence="11">
    <location>
        <begin position="148"/>
        <end position="168"/>
    </location>
</feature>
<keyword evidence="10 11" id="KW-0472">Membrane</keyword>
<feature type="transmembrane region" description="Helical" evidence="11">
    <location>
        <begin position="116"/>
        <end position="136"/>
    </location>
</feature>
<feature type="transmembrane region" description="Helical" evidence="11">
    <location>
        <begin position="6"/>
        <end position="25"/>
    </location>
</feature>
<proteinExistence type="inferred from homology"/>
<dbReference type="OrthoDB" id="9781411at2"/>
<feature type="transmembrane region" description="Helical" evidence="11">
    <location>
        <begin position="180"/>
        <end position="204"/>
    </location>
</feature>
<evidence type="ECO:0000256" key="4">
    <source>
        <dbReference type="ARBA" id="ARBA00022449"/>
    </source>
</evidence>
<dbReference type="PANTHER" id="PTHR46157">
    <property type="entry name" value="K(+) EFFLUX ANTIPORTER 3, CHLOROPLASTIC"/>
    <property type="match status" value="1"/>
</dbReference>
<accession>V8G3C5</accession>
<dbReference type="FunFam" id="3.40.50.720:FF:000036">
    <property type="entry name" value="Glutathione-regulated potassium-efflux system protein KefB"/>
    <property type="match status" value="1"/>
</dbReference>
<evidence type="ECO:0000256" key="2">
    <source>
        <dbReference type="ARBA" id="ARBA00005551"/>
    </source>
</evidence>
<evidence type="ECO:0000256" key="7">
    <source>
        <dbReference type="ARBA" id="ARBA00022958"/>
    </source>
</evidence>
<dbReference type="PANTHER" id="PTHR46157:SF8">
    <property type="entry name" value="GLUTATHIONE-REGULATED POTASSIUM-EFFLUX SYSTEM PROTEIN"/>
    <property type="match status" value="1"/>
</dbReference>
<dbReference type="PROSITE" id="PS51201">
    <property type="entry name" value="RCK_N"/>
    <property type="match status" value="1"/>
</dbReference>
<keyword evidence="9" id="KW-0406">Ion transport</keyword>
<keyword evidence="4" id="KW-0050">Antiport</keyword>
<evidence type="ECO:0000256" key="9">
    <source>
        <dbReference type="ARBA" id="ARBA00023065"/>
    </source>
</evidence>
<feature type="transmembrane region" description="Helical" evidence="11">
    <location>
        <begin position="293"/>
        <end position="316"/>
    </location>
</feature>
<dbReference type="EMBL" id="AYSV01000088">
    <property type="protein sequence ID" value="ETD70591.1"/>
    <property type="molecule type" value="Genomic_DNA"/>
</dbReference>
<keyword evidence="5" id="KW-0633">Potassium transport</keyword>
<dbReference type="NCBIfam" id="TIGR00932">
    <property type="entry name" value="2a37"/>
    <property type="match status" value="1"/>
</dbReference>
<name>V8G3C5_9BURK</name>
<gene>
    <name evidence="13" type="ORF">V757_07645</name>
</gene>
<dbReference type="InterPro" id="IPR006153">
    <property type="entry name" value="Cation/H_exchanger_TM"/>
</dbReference>
<keyword evidence="6 11" id="KW-0812">Transmembrane</keyword>
<evidence type="ECO:0000313" key="14">
    <source>
        <dbReference type="Proteomes" id="UP000018766"/>
    </source>
</evidence>
<feature type="transmembrane region" description="Helical" evidence="11">
    <location>
        <begin position="57"/>
        <end position="76"/>
    </location>
</feature>
<dbReference type="InterPro" id="IPR004771">
    <property type="entry name" value="K/H_exchanger"/>
</dbReference>
<feature type="transmembrane region" description="Helical" evidence="11">
    <location>
        <begin position="32"/>
        <end position="51"/>
    </location>
</feature>
<evidence type="ECO:0000313" key="13">
    <source>
        <dbReference type="EMBL" id="ETD70591.1"/>
    </source>
</evidence>
<feature type="domain" description="RCK N-terminal" evidence="12">
    <location>
        <begin position="400"/>
        <end position="517"/>
    </location>
</feature>
<evidence type="ECO:0000256" key="10">
    <source>
        <dbReference type="ARBA" id="ARBA00023136"/>
    </source>
</evidence>
<dbReference type="GO" id="GO:0006813">
    <property type="term" value="P:potassium ion transport"/>
    <property type="evidence" value="ECO:0007669"/>
    <property type="project" value="UniProtKB-KW"/>
</dbReference>
<protein>
    <submittedName>
        <fullName evidence="13">Potassium transporter</fullName>
    </submittedName>
</protein>
<evidence type="ECO:0000256" key="1">
    <source>
        <dbReference type="ARBA" id="ARBA00004127"/>
    </source>
</evidence>
<dbReference type="AlphaFoldDB" id="V8G3C5"/>
<dbReference type="GO" id="GO:1902600">
    <property type="term" value="P:proton transmembrane transport"/>
    <property type="evidence" value="ECO:0007669"/>
    <property type="project" value="InterPro"/>
</dbReference>
<keyword evidence="8 11" id="KW-1133">Transmembrane helix</keyword>
<feature type="transmembrane region" description="Helical" evidence="11">
    <location>
        <begin position="270"/>
        <end position="287"/>
    </location>
</feature>
<comment type="subcellular location">
    <subcellularLocation>
        <location evidence="1">Endomembrane system</location>
        <topology evidence="1">Multi-pass membrane protein</topology>
    </subcellularLocation>
</comment>
<sequence length="607" mass="66919">MATVSSSLLQVVLLLAATVIAVPLFKRLGLGSVLGYLIAGIAIGPYGLQLFSNISTIFHISELGVVMFLFIIGLEMKPSYLWALRKQIFVVGGLQVLTGGTLLTFVGIGFGANWQVAFVCAAGFVLTSTAMVTSIIRERNELNTPSGQKIISILLFQDLMIVPLLFVISQLSPTKIKSTVPLWESIGIGIACIAILIVSGLWLLNPLFKKLARYQARDIMTAAALLVVLGSGMLLEFAGLSMAMGAFLAGVLLSESSFRHQLEADIEPFRGLLLGLFFVSIGMSLNLNLVQKYWYLLLTGVLALMFTNMLVVYSIARLTKSSHKEAFNRAFIMNQGGEFAFVLYTSALSFGIINDQENGLMTAAIVISMAFTPIFLRLKTWIFDKKAPKQTQETPTIDEQHEIILVGVGRFGQIIRQMLWTSGYQRTTIIDIDQDLINSLAHFGVKTYFGDATRPELLRIAGIEKARLLIVAINNPQHTNAIVAFAKSVNPNLKIVARSYDRIHTYHLYNLGVEKIVRETFDSAVLSGQHALELLGTELETAQEISQLYSKLNRQGMKATAALYDSSIKMFNNKALNAEAKAQEQKMFEAIQELIASKKLLKEENED</sequence>
<dbReference type="GO" id="GO:0012505">
    <property type="term" value="C:endomembrane system"/>
    <property type="evidence" value="ECO:0007669"/>
    <property type="project" value="UniProtKB-SubCell"/>
</dbReference>
<organism evidence="13 14">
    <name type="scientific">Pelistega indica</name>
    <dbReference type="NCBI Taxonomy" id="1414851"/>
    <lineage>
        <taxon>Bacteria</taxon>
        <taxon>Pseudomonadati</taxon>
        <taxon>Pseudomonadota</taxon>
        <taxon>Betaproteobacteria</taxon>
        <taxon>Burkholderiales</taxon>
        <taxon>Alcaligenaceae</taxon>
        <taxon>Pelistega</taxon>
    </lineage>
</organism>
<dbReference type="InterPro" id="IPR003148">
    <property type="entry name" value="RCK_N"/>
</dbReference>
<dbReference type="Gene3D" id="3.40.50.720">
    <property type="entry name" value="NAD(P)-binding Rossmann-like Domain"/>
    <property type="match status" value="1"/>
</dbReference>
<evidence type="ECO:0000256" key="8">
    <source>
        <dbReference type="ARBA" id="ARBA00022989"/>
    </source>
</evidence>
<dbReference type="Pfam" id="PF02254">
    <property type="entry name" value="TrkA_N"/>
    <property type="match status" value="1"/>
</dbReference>
<feature type="transmembrane region" description="Helical" evidence="11">
    <location>
        <begin position="359"/>
        <end position="376"/>
    </location>
</feature>
<evidence type="ECO:0000259" key="12">
    <source>
        <dbReference type="PROSITE" id="PS51201"/>
    </source>
</evidence>
<comment type="similarity">
    <text evidence="2">Belongs to the monovalent cation:proton antiporter 2 (CPA2) transporter (TC 2.A.37) family.</text>
</comment>
<dbReference type="InterPro" id="IPR038770">
    <property type="entry name" value="Na+/solute_symporter_sf"/>
</dbReference>
<keyword evidence="3" id="KW-0813">Transport</keyword>
<keyword evidence="14" id="KW-1185">Reference proteome</keyword>
<evidence type="ECO:0000256" key="3">
    <source>
        <dbReference type="ARBA" id="ARBA00022448"/>
    </source>
</evidence>
<evidence type="ECO:0000256" key="5">
    <source>
        <dbReference type="ARBA" id="ARBA00022538"/>
    </source>
</evidence>
<dbReference type="SUPFAM" id="SSF51735">
    <property type="entry name" value="NAD(P)-binding Rossmann-fold domains"/>
    <property type="match status" value="1"/>
</dbReference>
<dbReference type="GO" id="GO:0008324">
    <property type="term" value="F:monoatomic cation transmembrane transporter activity"/>
    <property type="evidence" value="ECO:0007669"/>
    <property type="project" value="InterPro"/>
</dbReference>
<dbReference type="Gene3D" id="1.20.1530.20">
    <property type="match status" value="1"/>
</dbReference>